<gene>
    <name evidence="1" type="ORF">SS50377_17005</name>
    <name evidence="2" type="ORF">SS50377_27370</name>
</gene>
<reference evidence="2" key="2">
    <citation type="submission" date="2020-12" db="EMBL/GenBank/DDBJ databases">
        <title>New Spironucleus salmonicida genome in near-complete chromosomes.</title>
        <authorList>
            <person name="Xu F."/>
            <person name="Kurt Z."/>
            <person name="Jimenez-Gonzalez A."/>
            <person name="Astvaldsson A."/>
            <person name="Andersson J.O."/>
            <person name="Svard S.G."/>
        </authorList>
    </citation>
    <scope>NUCLEOTIDE SEQUENCE</scope>
    <source>
        <strain evidence="2">ATCC 50377</strain>
    </source>
</reference>
<evidence type="ECO:0000313" key="2">
    <source>
        <dbReference type="EMBL" id="KAH0571075.1"/>
    </source>
</evidence>
<evidence type="ECO:0000313" key="3">
    <source>
        <dbReference type="Proteomes" id="UP000018208"/>
    </source>
</evidence>
<dbReference type="VEuPathDB" id="GiardiaDB:SS50377_27370"/>
<sequence>MLRPKVFKLFQKCQFDKIYTLNARKLEKTDNKHTNLKNNIINGFAIIHYAIFFNNENIAFYIINQHKNAIKRTIRSKFHYLGYIFFKGADLLTIATLSENIQLVDYILQRYRLKQMKVSFDRNNQSCLHSSAWFHTMGARVVSSDNFLVKTLIFVQNLDLDNPLHLAIKSENHQFLLQIYQQLIDNNNIIKSLRIAMIQRDSSGQTPWMLAQELNNKEVQRVVYQIKRITEFIIEQVGTQLNTDDQRIFYDKTEDSNSMILEGDIYHIEQ</sequence>
<dbReference type="SUPFAM" id="SSF48403">
    <property type="entry name" value="Ankyrin repeat"/>
    <property type="match status" value="1"/>
</dbReference>
<keyword evidence="3" id="KW-1185">Reference proteome</keyword>
<dbReference type="Proteomes" id="UP000018208">
    <property type="component" value="Unassembled WGS sequence"/>
</dbReference>
<dbReference type="Gene3D" id="1.25.40.20">
    <property type="entry name" value="Ankyrin repeat-containing domain"/>
    <property type="match status" value="1"/>
</dbReference>
<evidence type="ECO:0000313" key="1">
    <source>
        <dbReference type="EMBL" id="EST43328.1"/>
    </source>
</evidence>
<protein>
    <recommendedName>
        <fullName evidence="4">Ankyrin repeat-containing protein</fullName>
    </recommendedName>
</protein>
<name>V6LGA8_9EUKA</name>
<proteinExistence type="predicted"/>
<accession>V6LGA8</accession>
<evidence type="ECO:0008006" key="4">
    <source>
        <dbReference type="Google" id="ProtNLM"/>
    </source>
</evidence>
<organism evidence="1">
    <name type="scientific">Spironucleus salmonicida</name>
    <dbReference type="NCBI Taxonomy" id="348837"/>
    <lineage>
        <taxon>Eukaryota</taxon>
        <taxon>Metamonada</taxon>
        <taxon>Diplomonadida</taxon>
        <taxon>Hexamitidae</taxon>
        <taxon>Hexamitinae</taxon>
        <taxon>Spironucleus</taxon>
    </lineage>
</organism>
<reference evidence="1 2" key="1">
    <citation type="journal article" date="2014" name="PLoS Genet.">
        <title>The Genome of Spironucleus salmonicida Highlights a Fish Pathogen Adapted to Fluctuating Environments.</title>
        <authorList>
            <person name="Xu F."/>
            <person name="Jerlstrom-Hultqvist J."/>
            <person name="Einarsson E."/>
            <person name="Astvaldsson A."/>
            <person name="Svard S.G."/>
            <person name="Andersson J.O."/>
        </authorList>
    </citation>
    <scope>NUCLEOTIDE SEQUENCE</scope>
    <source>
        <strain evidence="2">ATCC 50377</strain>
    </source>
</reference>
<dbReference type="EMBL" id="KI546139">
    <property type="protein sequence ID" value="EST43328.1"/>
    <property type="molecule type" value="Genomic_DNA"/>
</dbReference>
<dbReference type="InterPro" id="IPR036770">
    <property type="entry name" value="Ankyrin_rpt-contain_sf"/>
</dbReference>
<dbReference type="AlphaFoldDB" id="V6LGA8"/>
<dbReference type="EMBL" id="AUWU02000007">
    <property type="protein sequence ID" value="KAH0571075.1"/>
    <property type="molecule type" value="Genomic_DNA"/>
</dbReference>